<reference evidence="4 5" key="1">
    <citation type="submission" date="2017-03" db="EMBL/GenBank/DDBJ databases">
        <title>Genome sequence of Geothermobacter sp. EPR-M, Deep-Sea Iron Reducer.</title>
        <authorList>
            <person name="Tully B."/>
            <person name="Savalia P."/>
            <person name="Abuyen K."/>
            <person name="Baughan C."/>
            <person name="Romero E."/>
            <person name="Ronkowski C."/>
            <person name="Torres B."/>
            <person name="Tremblay J."/>
            <person name="Trujillo A."/>
            <person name="Tyler M."/>
            <person name="Perez-Rodriguez I."/>
            <person name="Amend J."/>
        </authorList>
    </citation>
    <scope>NUCLEOTIDE SEQUENCE [LARGE SCALE GENOMIC DNA]</scope>
    <source>
        <strain evidence="4 5">EPR-M</strain>
    </source>
</reference>
<dbReference type="SUPFAM" id="SSF89447">
    <property type="entry name" value="AbrB/MazE/MraZ-like"/>
    <property type="match status" value="1"/>
</dbReference>
<evidence type="ECO:0000256" key="2">
    <source>
        <dbReference type="SAM" id="MobiDB-lite"/>
    </source>
</evidence>
<gene>
    <name evidence="4" type="ORF">B5V00_10035</name>
</gene>
<comment type="caution">
    <text evidence="4">The sequence shown here is derived from an EMBL/GenBank/DDBJ whole genome shotgun (WGS) entry which is preliminary data.</text>
</comment>
<evidence type="ECO:0000313" key="5">
    <source>
        <dbReference type="Proteomes" id="UP000193136"/>
    </source>
</evidence>
<dbReference type="Pfam" id="PF04014">
    <property type="entry name" value="MazE_antitoxin"/>
    <property type="match status" value="1"/>
</dbReference>
<proteinExistence type="predicted"/>
<dbReference type="InterPro" id="IPR007159">
    <property type="entry name" value="SpoVT-AbrB_dom"/>
</dbReference>
<dbReference type="SMART" id="SM00966">
    <property type="entry name" value="SpoVT_AbrB"/>
    <property type="match status" value="1"/>
</dbReference>
<dbReference type="InterPro" id="IPR037914">
    <property type="entry name" value="SpoVT-AbrB_sf"/>
</dbReference>
<dbReference type="RefSeq" id="WP_085010661.1">
    <property type="nucleotide sequence ID" value="NZ_NAAD01000012.1"/>
</dbReference>
<organism evidence="4 5">
    <name type="scientific">Geothermobacter hydrogeniphilus</name>
    <dbReference type="NCBI Taxonomy" id="1969733"/>
    <lineage>
        <taxon>Bacteria</taxon>
        <taxon>Pseudomonadati</taxon>
        <taxon>Thermodesulfobacteriota</taxon>
        <taxon>Desulfuromonadia</taxon>
        <taxon>Desulfuromonadales</taxon>
        <taxon>Geothermobacteraceae</taxon>
        <taxon>Geothermobacter</taxon>
    </lineage>
</organism>
<dbReference type="AlphaFoldDB" id="A0A1X0Y1Z6"/>
<evidence type="ECO:0000259" key="3">
    <source>
        <dbReference type="PROSITE" id="PS51740"/>
    </source>
</evidence>
<dbReference type="OrthoDB" id="9795766at2"/>
<dbReference type="Proteomes" id="UP000193136">
    <property type="component" value="Unassembled WGS sequence"/>
</dbReference>
<keyword evidence="5" id="KW-1185">Reference proteome</keyword>
<dbReference type="GO" id="GO:0003677">
    <property type="term" value="F:DNA binding"/>
    <property type="evidence" value="ECO:0007669"/>
    <property type="project" value="UniProtKB-UniRule"/>
</dbReference>
<feature type="region of interest" description="Disordered" evidence="2">
    <location>
        <begin position="62"/>
        <end position="82"/>
    </location>
</feature>
<feature type="domain" description="SpoVT-AbrB" evidence="3">
    <location>
        <begin position="3"/>
        <end position="46"/>
    </location>
</feature>
<sequence>MKASIIRIGNSQGVRIPKPILKQCGFQGEVELEVHDRKLIIKAATQPRENWGEAFKSMAQNGDDRLIDFPPSSWDEEEWEWK</sequence>
<dbReference type="PROSITE" id="PS51740">
    <property type="entry name" value="SPOVT_ABRB"/>
    <property type="match status" value="1"/>
</dbReference>
<evidence type="ECO:0000313" key="4">
    <source>
        <dbReference type="EMBL" id="ORJ59231.1"/>
    </source>
</evidence>
<protein>
    <recommendedName>
        <fullName evidence="3">SpoVT-AbrB domain-containing protein</fullName>
    </recommendedName>
</protein>
<name>A0A1X0Y1Z6_9BACT</name>
<dbReference type="Gene3D" id="2.10.260.10">
    <property type="match status" value="1"/>
</dbReference>
<dbReference type="EMBL" id="NAAD01000012">
    <property type="protein sequence ID" value="ORJ59231.1"/>
    <property type="molecule type" value="Genomic_DNA"/>
</dbReference>
<keyword evidence="1" id="KW-0238">DNA-binding</keyword>
<dbReference type="STRING" id="1969733.B5V00_10035"/>
<evidence type="ECO:0000256" key="1">
    <source>
        <dbReference type="PROSITE-ProRule" id="PRU01076"/>
    </source>
</evidence>
<accession>A0A1X0Y1Z6</accession>